<dbReference type="GO" id="GO:0046872">
    <property type="term" value="F:metal ion binding"/>
    <property type="evidence" value="ECO:0007669"/>
    <property type="project" value="UniProtKB-KW"/>
</dbReference>
<dbReference type="InterPro" id="IPR029035">
    <property type="entry name" value="DHS-like_NAD/FAD-binding_dom"/>
</dbReference>
<evidence type="ECO:0000259" key="5">
    <source>
        <dbReference type="PROSITE" id="PS50305"/>
    </source>
</evidence>
<dbReference type="RefSeq" id="WP_170119334.1">
    <property type="nucleotide sequence ID" value="NZ_QGGL01000005.1"/>
</dbReference>
<evidence type="ECO:0000313" key="7">
    <source>
        <dbReference type="Proteomes" id="UP000245634"/>
    </source>
</evidence>
<evidence type="ECO:0000256" key="2">
    <source>
        <dbReference type="ARBA" id="ARBA00022679"/>
    </source>
</evidence>
<dbReference type="PROSITE" id="PS50305">
    <property type="entry name" value="SIRTUIN"/>
    <property type="match status" value="1"/>
</dbReference>
<evidence type="ECO:0000256" key="3">
    <source>
        <dbReference type="ARBA" id="ARBA00023027"/>
    </source>
</evidence>
<gene>
    <name evidence="6" type="ORF">C7459_105167</name>
</gene>
<dbReference type="InterPro" id="IPR026590">
    <property type="entry name" value="Ssirtuin_cat_dom"/>
</dbReference>
<keyword evidence="2" id="KW-0808">Transferase</keyword>
<organism evidence="6 7">
    <name type="scientific">Tumebacillus permanentifrigoris</name>
    <dbReference type="NCBI Taxonomy" id="378543"/>
    <lineage>
        <taxon>Bacteria</taxon>
        <taxon>Bacillati</taxon>
        <taxon>Bacillota</taxon>
        <taxon>Bacilli</taxon>
        <taxon>Bacillales</taxon>
        <taxon>Alicyclobacillaceae</taxon>
        <taxon>Tumebacillus</taxon>
    </lineage>
</organism>
<protein>
    <recommendedName>
        <fullName evidence="1">protein acetyllysine N-acetyltransferase</fullName>
        <ecNumber evidence="1">2.3.1.286</ecNumber>
    </recommendedName>
</protein>
<dbReference type="AlphaFoldDB" id="A0A316DBN6"/>
<evidence type="ECO:0000256" key="4">
    <source>
        <dbReference type="PROSITE-ProRule" id="PRU00236"/>
    </source>
</evidence>
<dbReference type="Pfam" id="PF02146">
    <property type="entry name" value="SIR2"/>
    <property type="match status" value="1"/>
</dbReference>
<feature type="domain" description="Deacetylase sirtuin-type" evidence="5">
    <location>
        <begin position="1"/>
        <end position="212"/>
    </location>
</feature>
<reference evidence="6 7" key="1">
    <citation type="submission" date="2018-05" db="EMBL/GenBank/DDBJ databases">
        <title>Genomic Encyclopedia of Type Strains, Phase IV (KMG-IV): sequencing the most valuable type-strain genomes for metagenomic binning, comparative biology and taxonomic classification.</title>
        <authorList>
            <person name="Goeker M."/>
        </authorList>
    </citation>
    <scope>NUCLEOTIDE SEQUENCE [LARGE SCALE GENOMIC DNA]</scope>
    <source>
        <strain evidence="6 7">DSM 18773</strain>
    </source>
</reference>
<sequence length="212" mass="23337">MDAQWRRWAESAQQPVAITGAGISVPSGLPTINRSWRGVPLREIFAAQMFAGDPARFFACYRELMLEWREAVPNPAHRALVRAGVRIITQNLDGLHQVAGSGDVLEVHGNLRELVCQHCQGVYPAHVAETNPLPHCPTCAHLLKPNIVLVGEEVRHIATAADWVGQCDLLLVIGTKLEMAPVRDLPQIARERGVPILACNRRAEEMLPALFA</sequence>
<evidence type="ECO:0000256" key="1">
    <source>
        <dbReference type="ARBA" id="ARBA00012928"/>
    </source>
</evidence>
<dbReference type="InterPro" id="IPR003000">
    <property type="entry name" value="Sirtuin"/>
</dbReference>
<feature type="binding site" evidence="4">
    <location>
        <position position="119"/>
    </location>
    <ligand>
        <name>Zn(2+)</name>
        <dbReference type="ChEBI" id="CHEBI:29105"/>
    </ligand>
</feature>
<dbReference type="GO" id="GO:0070403">
    <property type="term" value="F:NAD+ binding"/>
    <property type="evidence" value="ECO:0007669"/>
    <property type="project" value="InterPro"/>
</dbReference>
<evidence type="ECO:0000313" key="6">
    <source>
        <dbReference type="EMBL" id="PWK14410.1"/>
    </source>
</evidence>
<feature type="binding site" evidence="4">
    <location>
        <position position="139"/>
    </location>
    <ligand>
        <name>Zn(2+)</name>
        <dbReference type="ChEBI" id="CHEBI:29105"/>
    </ligand>
</feature>
<accession>A0A316DBN6</accession>
<keyword evidence="7" id="KW-1185">Reference proteome</keyword>
<name>A0A316DBN6_9BACL</name>
<feature type="binding site" evidence="4">
    <location>
        <position position="136"/>
    </location>
    <ligand>
        <name>Zn(2+)</name>
        <dbReference type="ChEBI" id="CHEBI:29105"/>
    </ligand>
</feature>
<dbReference type="InterPro" id="IPR026591">
    <property type="entry name" value="Sirtuin_cat_small_dom_sf"/>
</dbReference>
<keyword evidence="3" id="KW-0520">NAD</keyword>
<dbReference type="EC" id="2.3.1.286" evidence="1"/>
<dbReference type="Proteomes" id="UP000245634">
    <property type="component" value="Unassembled WGS sequence"/>
</dbReference>
<dbReference type="SUPFAM" id="SSF52467">
    <property type="entry name" value="DHS-like NAD/FAD-binding domain"/>
    <property type="match status" value="1"/>
</dbReference>
<dbReference type="EMBL" id="QGGL01000005">
    <property type="protein sequence ID" value="PWK14410.1"/>
    <property type="molecule type" value="Genomic_DNA"/>
</dbReference>
<dbReference type="Gene3D" id="3.30.1600.10">
    <property type="entry name" value="SIR2/SIRT2 'Small Domain"/>
    <property type="match status" value="1"/>
</dbReference>
<proteinExistence type="predicted"/>
<dbReference type="Gene3D" id="3.40.50.1220">
    <property type="entry name" value="TPP-binding domain"/>
    <property type="match status" value="1"/>
</dbReference>
<dbReference type="InterPro" id="IPR050134">
    <property type="entry name" value="NAD-dep_sirtuin_deacylases"/>
</dbReference>
<comment type="caution">
    <text evidence="6">The sequence shown here is derived from an EMBL/GenBank/DDBJ whole genome shotgun (WGS) entry which is preliminary data.</text>
</comment>
<dbReference type="PANTHER" id="PTHR11085:SF10">
    <property type="entry name" value="NAD-DEPENDENT PROTEIN DEACYLASE SIRTUIN-5, MITOCHONDRIAL-RELATED"/>
    <property type="match status" value="1"/>
</dbReference>
<keyword evidence="4" id="KW-0862">Zinc</keyword>
<feature type="active site" description="Proton acceptor" evidence="4">
    <location>
        <position position="108"/>
    </location>
</feature>
<dbReference type="GO" id="GO:0017136">
    <property type="term" value="F:histone deacetylase activity, NAD-dependent"/>
    <property type="evidence" value="ECO:0007669"/>
    <property type="project" value="TreeGrafter"/>
</dbReference>
<feature type="binding site" evidence="4">
    <location>
        <position position="116"/>
    </location>
    <ligand>
        <name>Zn(2+)</name>
        <dbReference type="ChEBI" id="CHEBI:29105"/>
    </ligand>
</feature>
<keyword evidence="4" id="KW-0479">Metal-binding</keyword>
<dbReference type="PANTHER" id="PTHR11085">
    <property type="entry name" value="NAD-DEPENDENT PROTEIN DEACYLASE SIRTUIN-5, MITOCHONDRIAL-RELATED"/>
    <property type="match status" value="1"/>
</dbReference>